<feature type="compositionally biased region" description="Polar residues" evidence="1">
    <location>
        <begin position="1"/>
        <end position="16"/>
    </location>
</feature>
<reference evidence="3 4" key="1">
    <citation type="submission" date="2021-03" db="EMBL/GenBank/DDBJ databases">
        <title>Sequencing the genomes of 1000 actinobacteria strains.</title>
        <authorList>
            <person name="Klenk H.-P."/>
        </authorList>
    </citation>
    <scope>NUCLEOTIDE SEQUENCE [LARGE SCALE GENOMIC DNA]</scope>
    <source>
        <strain evidence="3 4">DSM 15797</strain>
    </source>
</reference>
<organism evidence="3 4">
    <name type="scientific">Paeniglutamicibacter kerguelensis</name>
    <dbReference type="NCBI Taxonomy" id="254788"/>
    <lineage>
        <taxon>Bacteria</taxon>
        <taxon>Bacillati</taxon>
        <taxon>Actinomycetota</taxon>
        <taxon>Actinomycetes</taxon>
        <taxon>Micrococcales</taxon>
        <taxon>Micrococcaceae</taxon>
        <taxon>Paeniglutamicibacter</taxon>
    </lineage>
</organism>
<feature type="region of interest" description="Disordered" evidence="1">
    <location>
        <begin position="1"/>
        <end position="22"/>
    </location>
</feature>
<dbReference type="RefSeq" id="WP_209999426.1">
    <property type="nucleotide sequence ID" value="NZ_BAAAJY010000005.1"/>
</dbReference>
<keyword evidence="2" id="KW-0472">Membrane</keyword>
<evidence type="ECO:0000256" key="2">
    <source>
        <dbReference type="SAM" id="Phobius"/>
    </source>
</evidence>
<sequence>METNDSPRFSPGQASANPAHKQPGRKLRTFLLAIAIMTLAFAVFSIFASTVGTSDNSPYAESSLLTWITLPSFLLGFVYLALYFLVRRRQAR</sequence>
<dbReference type="Proteomes" id="UP001296993">
    <property type="component" value="Unassembled WGS sequence"/>
</dbReference>
<evidence type="ECO:0000313" key="4">
    <source>
        <dbReference type="Proteomes" id="UP001296993"/>
    </source>
</evidence>
<keyword evidence="2" id="KW-0812">Transmembrane</keyword>
<name>A0ABS4XFL2_9MICC</name>
<evidence type="ECO:0000313" key="3">
    <source>
        <dbReference type="EMBL" id="MBP2387246.1"/>
    </source>
</evidence>
<protein>
    <submittedName>
        <fullName evidence="3">ABC-type dipeptide/oligopeptide/nickel transport system permease component</fullName>
    </submittedName>
</protein>
<feature type="transmembrane region" description="Helical" evidence="2">
    <location>
        <begin position="64"/>
        <end position="86"/>
    </location>
</feature>
<evidence type="ECO:0000256" key="1">
    <source>
        <dbReference type="SAM" id="MobiDB-lite"/>
    </source>
</evidence>
<feature type="transmembrane region" description="Helical" evidence="2">
    <location>
        <begin position="30"/>
        <end position="52"/>
    </location>
</feature>
<keyword evidence="2" id="KW-1133">Transmembrane helix</keyword>
<accession>A0ABS4XFL2</accession>
<proteinExistence type="predicted"/>
<keyword evidence="4" id="KW-1185">Reference proteome</keyword>
<gene>
    <name evidence="3" type="ORF">JOF47_002757</name>
</gene>
<comment type="caution">
    <text evidence="3">The sequence shown here is derived from an EMBL/GenBank/DDBJ whole genome shotgun (WGS) entry which is preliminary data.</text>
</comment>
<dbReference type="EMBL" id="JAGIOF010000001">
    <property type="protein sequence ID" value="MBP2387246.1"/>
    <property type="molecule type" value="Genomic_DNA"/>
</dbReference>